<dbReference type="EMBL" id="AP026709">
    <property type="protein sequence ID" value="BDQ36345.1"/>
    <property type="molecule type" value="Genomic_DNA"/>
</dbReference>
<gene>
    <name evidence="2" type="ORF">SYK_07050</name>
</gene>
<feature type="coiled-coil region" evidence="1">
    <location>
        <begin position="13"/>
        <end position="61"/>
    </location>
</feature>
<organism evidence="2 3">
    <name type="scientific">Pseudodesulfovibrio nedwellii</name>
    <dbReference type="NCBI Taxonomy" id="2973072"/>
    <lineage>
        <taxon>Bacteria</taxon>
        <taxon>Pseudomonadati</taxon>
        <taxon>Thermodesulfobacteriota</taxon>
        <taxon>Desulfovibrionia</taxon>
        <taxon>Desulfovibrionales</taxon>
        <taxon>Desulfovibrionaceae</taxon>
    </lineage>
</organism>
<proteinExistence type="predicted"/>
<sequence length="68" mass="7820">MNGLPRTSYKAKSEKLEIALNHARRRADWAERDAKVAKYDLAEAKKKIASLEQQLRQQQDQFSFDGVA</sequence>
<evidence type="ECO:0000313" key="2">
    <source>
        <dbReference type="EMBL" id="BDQ36345.1"/>
    </source>
</evidence>
<dbReference type="RefSeq" id="WP_281762250.1">
    <property type="nucleotide sequence ID" value="NZ_AP026709.1"/>
</dbReference>
<evidence type="ECO:0000313" key="3">
    <source>
        <dbReference type="Proteomes" id="UP001317742"/>
    </source>
</evidence>
<evidence type="ECO:0000256" key="1">
    <source>
        <dbReference type="SAM" id="Coils"/>
    </source>
</evidence>
<name>A0ABM8AY07_9BACT</name>
<accession>A0ABM8AY07</accession>
<evidence type="ECO:0008006" key="4">
    <source>
        <dbReference type="Google" id="ProtNLM"/>
    </source>
</evidence>
<keyword evidence="3" id="KW-1185">Reference proteome</keyword>
<protein>
    <recommendedName>
        <fullName evidence="4">DUF4398 domain-containing protein</fullName>
    </recommendedName>
</protein>
<reference evidence="2 3" key="1">
    <citation type="submission" date="2022-08" db="EMBL/GenBank/DDBJ databases">
        <title>Genome Sequence of the sulphate-reducing bacterium, Pseudodesulfovibrio sp. SYK.</title>
        <authorList>
            <person name="Kondo R."/>
            <person name="Kataoka T."/>
        </authorList>
    </citation>
    <scope>NUCLEOTIDE SEQUENCE [LARGE SCALE GENOMIC DNA]</scope>
    <source>
        <strain evidence="2 3">SYK</strain>
    </source>
</reference>
<dbReference type="Proteomes" id="UP001317742">
    <property type="component" value="Chromosome"/>
</dbReference>
<keyword evidence="1" id="KW-0175">Coiled coil</keyword>